<accession>A0A1H9KZW1</accession>
<evidence type="ECO:0000313" key="2">
    <source>
        <dbReference type="Proteomes" id="UP000198749"/>
    </source>
</evidence>
<reference evidence="2" key="1">
    <citation type="submission" date="2016-10" db="EMBL/GenBank/DDBJ databases">
        <authorList>
            <person name="Varghese N."/>
            <person name="Submissions S."/>
        </authorList>
    </citation>
    <scope>NUCLEOTIDE SEQUENCE [LARGE SCALE GENOMIC DNA]</scope>
    <source>
        <strain evidence="2">DSM 18887</strain>
    </source>
</reference>
<organism evidence="1 2">
    <name type="scientific">Amphritea atlantica</name>
    <dbReference type="NCBI Taxonomy" id="355243"/>
    <lineage>
        <taxon>Bacteria</taxon>
        <taxon>Pseudomonadati</taxon>
        <taxon>Pseudomonadota</taxon>
        <taxon>Gammaproteobacteria</taxon>
        <taxon>Oceanospirillales</taxon>
        <taxon>Oceanospirillaceae</taxon>
        <taxon>Amphritea</taxon>
    </lineage>
</organism>
<protein>
    <submittedName>
        <fullName evidence="1">Uncharacterized protein</fullName>
    </submittedName>
</protein>
<dbReference type="EMBL" id="FOGB01000015">
    <property type="protein sequence ID" value="SER04722.1"/>
    <property type="molecule type" value="Genomic_DNA"/>
</dbReference>
<evidence type="ECO:0000313" key="1">
    <source>
        <dbReference type="EMBL" id="SER04722.1"/>
    </source>
</evidence>
<dbReference type="Proteomes" id="UP000198749">
    <property type="component" value="Unassembled WGS sequence"/>
</dbReference>
<gene>
    <name evidence="1" type="ORF">SAMN03080615_03719</name>
</gene>
<name>A0A1H9KZW1_9GAMM</name>
<dbReference type="AlphaFoldDB" id="A0A1H9KZW1"/>
<sequence>MDTSLKNRCFWLAVHRSKKHDTTYLLRQHCLLSLISCLFIPQAVSANPLIDSYVQFNEKLSYAILKPMREGMGVELESVNVDYHDQPVSFQYQMWRLRPNSVCLPQKNKLLEYSACTEAASQFFRETCQTLQQKPIRAALYSNYKRLYCNAAASYQPVVAKVRRSEPMDETTAQRQQCSMLTIKAARTRKNIDIYERDKACEGDS</sequence>
<proteinExistence type="predicted"/>
<keyword evidence="2" id="KW-1185">Reference proteome</keyword>